<feature type="region of interest" description="Disordered" evidence="1">
    <location>
        <begin position="40"/>
        <end position="150"/>
    </location>
</feature>
<organism evidence="2 3">
    <name type="scientific">Trachymyrmex septentrionalis</name>
    <dbReference type="NCBI Taxonomy" id="34720"/>
    <lineage>
        <taxon>Eukaryota</taxon>
        <taxon>Metazoa</taxon>
        <taxon>Ecdysozoa</taxon>
        <taxon>Arthropoda</taxon>
        <taxon>Hexapoda</taxon>
        <taxon>Insecta</taxon>
        <taxon>Pterygota</taxon>
        <taxon>Neoptera</taxon>
        <taxon>Endopterygota</taxon>
        <taxon>Hymenoptera</taxon>
        <taxon>Apocrita</taxon>
        <taxon>Aculeata</taxon>
        <taxon>Formicoidea</taxon>
        <taxon>Formicidae</taxon>
        <taxon>Myrmicinae</taxon>
        <taxon>Trachymyrmex</taxon>
    </lineage>
</organism>
<dbReference type="AlphaFoldDB" id="A0A195F452"/>
<feature type="non-terminal residue" evidence="2">
    <location>
        <position position="1"/>
    </location>
</feature>
<reference evidence="2 3" key="1">
    <citation type="submission" date="2016-03" db="EMBL/GenBank/DDBJ databases">
        <title>Trachymyrmex septentrionalis WGS genome.</title>
        <authorList>
            <person name="Nygaard S."/>
            <person name="Hu H."/>
            <person name="Boomsma J."/>
            <person name="Zhang G."/>
        </authorList>
    </citation>
    <scope>NUCLEOTIDE SEQUENCE [LARGE SCALE GENOMIC DNA]</scope>
    <source>
        <strain evidence="2">Tsep2-gDNA-1</strain>
        <tissue evidence="2">Whole body</tissue>
    </source>
</reference>
<name>A0A195F452_9HYME</name>
<sequence length="150" mass="16978">FSDEYRNVKRTELWWQTRVYRMSDTESPLRTNSYAQCPAPQQCGTFAGQTHIPPPPPPPRILSPLGTLSLPGSSQRQNAKCTERHESYNNQDRSIVGQAADREEKGWAEGRRDEEDRGRERNGKREKNPRASSASGLLGTADSLRGYFKV</sequence>
<dbReference type="Proteomes" id="UP000078541">
    <property type="component" value="Unassembled WGS sequence"/>
</dbReference>
<accession>A0A195F452</accession>
<feature type="compositionally biased region" description="Basic and acidic residues" evidence="1">
    <location>
        <begin position="100"/>
        <end position="129"/>
    </location>
</feature>
<protein>
    <submittedName>
        <fullName evidence="2">Uncharacterized protein</fullName>
    </submittedName>
</protein>
<feature type="compositionally biased region" description="Pro residues" evidence="1">
    <location>
        <begin position="52"/>
        <end position="61"/>
    </location>
</feature>
<keyword evidence="3" id="KW-1185">Reference proteome</keyword>
<dbReference type="EMBL" id="KQ981820">
    <property type="protein sequence ID" value="KYN35360.1"/>
    <property type="molecule type" value="Genomic_DNA"/>
</dbReference>
<proteinExistence type="predicted"/>
<evidence type="ECO:0000256" key="1">
    <source>
        <dbReference type="SAM" id="MobiDB-lite"/>
    </source>
</evidence>
<evidence type="ECO:0000313" key="2">
    <source>
        <dbReference type="EMBL" id="KYN35360.1"/>
    </source>
</evidence>
<gene>
    <name evidence="2" type="ORF">ALC56_10535</name>
</gene>
<evidence type="ECO:0000313" key="3">
    <source>
        <dbReference type="Proteomes" id="UP000078541"/>
    </source>
</evidence>
<feature type="compositionally biased region" description="Low complexity" evidence="1">
    <location>
        <begin position="62"/>
        <end position="74"/>
    </location>
</feature>